<accession>E0UQX2</accession>
<dbReference type="HOGENOM" id="CLU_067089_1_1_7"/>
<gene>
    <name evidence="1" type="ordered locus">Saut_0804</name>
</gene>
<dbReference type="RefSeq" id="WP_013326609.1">
    <property type="nucleotide sequence ID" value="NC_014506.1"/>
</dbReference>
<reference evidence="2" key="1">
    <citation type="journal article" date="2010" name="Stand. Genomic Sci.">
        <title>Complete genome sequence of Sulfurimonas autotrophica type strain (OK10).</title>
        <authorList>
            <person name="Sikorski J."/>
            <person name="Munk C."/>
            <person name="Lapidus A."/>
            <person name="Djao O."/>
            <person name="Lucas S."/>
            <person name="Glavina Del Rio T."/>
            <person name="Nolan M."/>
            <person name="Tice H."/>
            <person name="Han C."/>
            <person name="Cheng J."/>
            <person name="Tapia R."/>
            <person name="Goodwin L."/>
            <person name="Pitluck S."/>
            <person name="Liolios K."/>
            <person name="Ivanova N."/>
            <person name="Mavromatis K."/>
            <person name="Mikhailova N."/>
            <person name="Pati A."/>
            <person name="Sims D."/>
            <person name="Meincke L."/>
            <person name="Brettin T."/>
            <person name="Detter J."/>
            <person name="Chen A."/>
            <person name="Palaniappan K."/>
            <person name="Land M."/>
            <person name="Hauser L."/>
            <person name="Chang Y."/>
            <person name="Jeffries C."/>
            <person name="Rohde M."/>
            <person name="Lang E."/>
            <person name="Spring S."/>
            <person name="Goker M."/>
            <person name="Woyke T."/>
            <person name="Bristow J."/>
            <person name="Eisen J."/>
            <person name="Markowitz V."/>
            <person name="Hugenholtz P."/>
            <person name="Kyrpides N."/>
            <person name="Klenk H."/>
        </authorList>
    </citation>
    <scope>NUCLEOTIDE SEQUENCE [LARGE SCALE GENOMIC DNA]</scope>
    <source>
        <strain evidence="2">ATCC BAA-671 / DSM 16294 / JCM 11897 / OK10</strain>
    </source>
</reference>
<evidence type="ECO:0008006" key="3">
    <source>
        <dbReference type="Google" id="ProtNLM"/>
    </source>
</evidence>
<keyword evidence="2" id="KW-1185">Reference proteome</keyword>
<dbReference type="eggNOG" id="ENOG50333S7">
    <property type="taxonomic scope" value="Bacteria"/>
</dbReference>
<dbReference type="AlphaFoldDB" id="E0UQX2"/>
<dbReference type="KEGG" id="sua:Saut_0804"/>
<evidence type="ECO:0000313" key="2">
    <source>
        <dbReference type="Proteomes" id="UP000007803"/>
    </source>
</evidence>
<dbReference type="OrthoDB" id="9813050at2"/>
<evidence type="ECO:0000313" key="1">
    <source>
        <dbReference type="EMBL" id="ADN08853.1"/>
    </source>
</evidence>
<sequence length="196" mass="23259">MDEMIIEKYISSARLSKYSSLDEYKKNIYLSNSFYIPLSILEVSLRNAINSQFIVFYGQNWILNEAQFLQRDALEKIAQAKMKLQSRNETLTHAKLTAELTFGFWTSLFQKPYDKTMRLQTLRGIFSNLPRTEAKPIDRKTISAKLNHIRKFRNRIFHFEKIVNKEEFNNIEHDIDEILGFLHADIVKFSREMTHE</sequence>
<dbReference type="Proteomes" id="UP000007803">
    <property type="component" value="Chromosome"/>
</dbReference>
<dbReference type="STRING" id="563040.Saut_0804"/>
<dbReference type="EMBL" id="CP002205">
    <property type="protein sequence ID" value="ADN08853.1"/>
    <property type="molecule type" value="Genomic_DNA"/>
</dbReference>
<protein>
    <recommendedName>
        <fullName evidence="3">Abi family protein</fullName>
    </recommendedName>
</protein>
<organism evidence="1 2">
    <name type="scientific">Sulfurimonas autotrophica (strain ATCC BAA-671 / DSM 16294 / JCM 11897 / OK10)</name>
    <dbReference type="NCBI Taxonomy" id="563040"/>
    <lineage>
        <taxon>Bacteria</taxon>
        <taxon>Pseudomonadati</taxon>
        <taxon>Campylobacterota</taxon>
        <taxon>Epsilonproteobacteria</taxon>
        <taxon>Campylobacterales</taxon>
        <taxon>Sulfurimonadaceae</taxon>
        <taxon>Sulfurimonas</taxon>
    </lineage>
</organism>
<proteinExistence type="predicted"/>
<name>E0UQX2_SULAO</name>